<comment type="caution">
    <text evidence="8">The sequence shown here is derived from an EMBL/GenBank/DDBJ whole genome shotgun (WGS) entry which is preliminary data.</text>
</comment>
<evidence type="ECO:0000313" key="8">
    <source>
        <dbReference type="EMBL" id="PGH15686.1"/>
    </source>
</evidence>
<dbReference type="SUPFAM" id="SSF51905">
    <property type="entry name" value="FAD/NAD(P)-binding domain"/>
    <property type="match status" value="1"/>
</dbReference>
<keyword evidence="9" id="KW-1185">Reference proteome</keyword>
<accession>A0A2B7Y2H8</accession>
<dbReference type="Proteomes" id="UP000223968">
    <property type="component" value="Unassembled WGS sequence"/>
</dbReference>
<protein>
    <submittedName>
        <fullName evidence="8">Uncharacterized protein</fullName>
    </submittedName>
</protein>
<dbReference type="AlphaFoldDB" id="A0A2B7Y2H8"/>
<evidence type="ECO:0000256" key="2">
    <source>
        <dbReference type="ARBA" id="ARBA00010139"/>
    </source>
</evidence>
<keyword evidence="5" id="KW-0521">NADP</keyword>
<name>A0A2B7Y2H8_9EURO</name>
<keyword evidence="6" id="KW-0560">Oxidoreductase</keyword>
<comment type="similarity">
    <text evidence="2">Belongs to the FAD-binding monooxygenase family.</text>
</comment>
<keyword evidence="4" id="KW-0274">FAD</keyword>
<dbReference type="OrthoDB" id="66881at2759"/>
<organism evidence="8 9">
    <name type="scientific">Helicocarpus griseus UAMH5409</name>
    <dbReference type="NCBI Taxonomy" id="1447875"/>
    <lineage>
        <taxon>Eukaryota</taxon>
        <taxon>Fungi</taxon>
        <taxon>Dikarya</taxon>
        <taxon>Ascomycota</taxon>
        <taxon>Pezizomycotina</taxon>
        <taxon>Eurotiomycetes</taxon>
        <taxon>Eurotiomycetidae</taxon>
        <taxon>Onygenales</taxon>
        <taxon>Ajellomycetaceae</taxon>
        <taxon>Helicocarpus</taxon>
    </lineage>
</organism>
<dbReference type="InterPro" id="IPR050775">
    <property type="entry name" value="FAD-binding_Monooxygenases"/>
</dbReference>
<dbReference type="GO" id="GO:0004497">
    <property type="term" value="F:monooxygenase activity"/>
    <property type="evidence" value="ECO:0007669"/>
    <property type="project" value="UniProtKB-KW"/>
</dbReference>
<dbReference type="PANTHER" id="PTHR43098">
    <property type="entry name" value="L-ORNITHINE N(5)-MONOOXYGENASE-RELATED"/>
    <property type="match status" value="1"/>
</dbReference>
<dbReference type="InterPro" id="IPR036188">
    <property type="entry name" value="FAD/NAD-bd_sf"/>
</dbReference>
<evidence type="ECO:0000313" key="9">
    <source>
        <dbReference type="Proteomes" id="UP000223968"/>
    </source>
</evidence>
<evidence type="ECO:0000256" key="7">
    <source>
        <dbReference type="ARBA" id="ARBA00023033"/>
    </source>
</evidence>
<evidence type="ECO:0000256" key="1">
    <source>
        <dbReference type="ARBA" id="ARBA00001974"/>
    </source>
</evidence>
<evidence type="ECO:0000256" key="5">
    <source>
        <dbReference type="ARBA" id="ARBA00022857"/>
    </source>
</evidence>
<dbReference type="Gene3D" id="3.50.50.60">
    <property type="entry name" value="FAD/NAD(P)-binding domain"/>
    <property type="match status" value="1"/>
</dbReference>
<comment type="cofactor">
    <cofactor evidence="1">
        <name>FAD</name>
        <dbReference type="ChEBI" id="CHEBI:57692"/>
    </cofactor>
</comment>
<keyword evidence="3" id="KW-0285">Flavoprotein</keyword>
<dbReference type="EMBL" id="PDNB01000023">
    <property type="protein sequence ID" value="PGH15686.1"/>
    <property type="molecule type" value="Genomic_DNA"/>
</dbReference>
<evidence type="ECO:0000256" key="6">
    <source>
        <dbReference type="ARBA" id="ARBA00023002"/>
    </source>
</evidence>
<proteinExistence type="inferred from homology"/>
<keyword evidence="7" id="KW-0503">Monooxygenase</keyword>
<reference evidence="8 9" key="1">
    <citation type="submission" date="2017-10" db="EMBL/GenBank/DDBJ databases">
        <title>Comparative genomics in systemic dimorphic fungi from Ajellomycetaceae.</title>
        <authorList>
            <person name="Munoz J.F."/>
            <person name="Mcewen J.G."/>
            <person name="Clay O.K."/>
            <person name="Cuomo C.A."/>
        </authorList>
    </citation>
    <scope>NUCLEOTIDE SEQUENCE [LARGE SCALE GENOMIC DNA]</scope>
    <source>
        <strain evidence="8 9">UAMH5409</strain>
    </source>
</reference>
<sequence length="261" mass="29404">MQKLPAWTQPQGDHQDGCIAARNRKQLADFQKMEKIRARCDALVDDPVVAAALKPWYKQFCKQPCFHDEYLQTFNLPNMHLIDTDSRDMDQITADSMMANNGTHYPLDCLIFATGFELATSFSHRARLEVYGRGGVSISQRWKDEIRSLHGWTTRGFPNCFRITMPQAAVRARRWLQTVEPTREAEEAWCDTILQTAAIQQGAASSFLEACTPGFYNNEGTPGLAIARGAPYGGGVIKFFELIRQWRGDGGLAGLELRRAE</sequence>
<evidence type="ECO:0000256" key="4">
    <source>
        <dbReference type="ARBA" id="ARBA00022827"/>
    </source>
</evidence>
<gene>
    <name evidence="8" type="ORF">AJ79_02280</name>
</gene>
<evidence type="ECO:0000256" key="3">
    <source>
        <dbReference type="ARBA" id="ARBA00022630"/>
    </source>
</evidence>
<dbReference type="PANTHER" id="PTHR43098:SF4">
    <property type="entry name" value="BLR3857 PROTEIN"/>
    <property type="match status" value="1"/>
</dbReference>